<protein>
    <submittedName>
        <fullName evidence="3">Uncharacterized protein</fullName>
    </submittedName>
</protein>
<reference evidence="3 4" key="1">
    <citation type="journal article" date="2018" name="G3 (Bethesda)">
        <title>Phylogenetic and Phylogenomic Definition of Rhizopus Species.</title>
        <authorList>
            <person name="Gryganskyi A.P."/>
            <person name="Golan J."/>
            <person name="Dolatabadi S."/>
            <person name="Mondo S."/>
            <person name="Robb S."/>
            <person name="Idnurm A."/>
            <person name="Muszewska A."/>
            <person name="Steczkiewicz K."/>
            <person name="Masonjones S."/>
            <person name="Liao H.L."/>
            <person name="Gajdeczka M.T."/>
            <person name="Anike F."/>
            <person name="Vuek A."/>
            <person name="Anishchenko I.M."/>
            <person name="Voigt K."/>
            <person name="de Hoog G.S."/>
            <person name="Smith M.E."/>
            <person name="Heitman J."/>
            <person name="Vilgalys R."/>
            <person name="Stajich J.E."/>
        </authorList>
    </citation>
    <scope>NUCLEOTIDE SEQUENCE [LARGE SCALE GENOMIC DNA]</scope>
    <source>
        <strain evidence="3 4">LSU 92-RS-03</strain>
    </source>
</reference>
<dbReference type="AlphaFoldDB" id="A0A367JF10"/>
<comment type="caution">
    <text evidence="3">The sequence shown here is derived from an EMBL/GenBank/DDBJ whole genome shotgun (WGS) entry which is preliminary data.</text>
</comment>
<keyword evidence="2" id="KW-1133">Transmembrane helix</keyword>
<sequence>IGDPVIPSAPPLKPTPSLSTSPSPSQSTSSPSSSVGKDYEEELQDPYHKYYGWGTTTLIVVILLGIGLCYCWLKGGRTMSASAADEFGGAPQRQREDLKRPNKFVAWIQQVLSGRFKQNKKFRLGDRDETNELDELVIETPTLFEAEHSDDDHDHRPTHRTGNNQHFAINNEDDSDDDFDDFADFDDGEALTQSKRK</sequence>
<keyword evidence="2" id="KW-0812">Transmembrane</keyword>
<evidence type="ECO:0000256" key="1">
    <source>
        <dbReference type="SAM" id="MobiDB-lite"/>
    </source>
</evidence>
<proteinExistence type="predicted"/>
<evidence type="ECO:0000313" key="4">
    <source>
        <dbReference type="Proteomes" id="UP000253551"/>
    </source>
</evidence>
<feature type="transmembrane region" description="Helical" evidence="2">
    <location>
        <begin position="50"/>
        <end position="73"/>
    </location>
</feature>
<feature type="region of interest" description="Disordered" evidence="1">
    <location>
        <begin position="1"/>
        <end position="39"/>
    </location>
</feature>
<feature type="non-terminal residue" evidence="3">
    <location>
        <position position="1"/>
    </location>
</feature>
<dbReference type="Proteomes" id="UP000253551">
    <property type="component" value="Unassembled WGS sequence"/>
</dbReference>
<dbReference type="STRING" id="4846.A0A367JF10"/>
<organism evidence="3 4">
    <name type="scientific">Rhizopus stolonifer</name>
    <name type="common">Rhizopus nigricans</name>
    <dbReference type="NCBI Taxonomy" id="4846"/>
    <lineage>
        <taxon>Eukaryota</taxon>
        <taxon>Fungi</taxon>
        <taxon>Fungi incertae sedis</taxon>
        <taxon>Mucoromycota</taxon>
        <taxon>Mucoromycotina</taxon>
        <taxon>Mucoromycetes</taxon>
        <taxon>Mucorales</taxon>
        <taxon>Mucorineae</taxon>
        <taxon>Rhizopodaceae</taxon>
        <taxon>Rhizopus</taxon>
    </lineage>
</organism>
<name>A0A367JF10_RHIST</name>
<feature type="region of interest" description="Disordered" evidence="1">
    <location>
        <begin position="147"/>
        <end position="197"/>
    </location>
</feature>
<accession>A0A367JF10</accession>
<evidence type="ECO:0000313" key="3">
    <source>
        <dbReference type="EMBL" id="RCH88514.1"/>
    </source>
</evidence>
<keyword evidence="4" id="KW-1185">Reference proteome</keyword>
<feature type="compositionally biased region" description="Low complexity" evidence="1">
    <location>
        <begin position="15"/>
        <end position="34"/>
    </location>
</feature>
<keyword evidence="2" id="KW-0472">Membrane</keyword>
<feature type="compositionally biased region" description="Acidic residues" evidence="1">
    <location>
        <begin position="171"/>
        <end position="189"/>
    </location>
</feature>
<gene>
    <name evidence="3" type="ORF">CU098_010097</name>
</gene>
<evidence type="ECO:0000256" key="2">
    <source>
        <dbReference type="SAM" id="Phobius"/>
    </source>
</evidence>
<dbReference type="EMBL" id="PJQM01003507">
    <property type="protein sequence ID" value="RCH88514.1"/>
    <property type="molecule type" value="Genomic_DNA"/>
</dbReference>